<evidence type="ECO:0000256" key="2">
    <source>
        <dbReference type="ARBA" id="ARBA00022723"/>
    </source>
</evidence>
<gene>
    <name evidence="6" type="ORF">ACFFJ8_32980</name>
</gene>
<dbReference type="EMBL" id="JBHLVF010000047">
    <property type="protein sequence ID" value="MFC0396178.1"/>
    <property type="molecule type" value="Genomic_DNA"/>
</dbReference>
<dbReference type="InterPro" id="IPR055438">
    <property type="entry name" value="AstE_AspA_cat"/>
</dbReference>
<dbReference type="Pfam" id="PF24827">
    <property type="entry name" value="AstE_AspA_cat"/>
    <property type="match status" value="1"/>
</dbReference>
<dbReference type="InterPro" id="IPR053138">
    <property type="entry name" value="N-alpha-Ac-DABA_deacetylase"/>
</dbReference>
<evidence type="ECO:0000313" key="6">
    <source>
        <dbReference type="EMBL" id="MFC0396178.1"/>
    </source>
</evidence>
<dbReference type="Proteomes" id="UP001589818">
    <property type="component" value="Unassembled WGS sequence"/>
</dbReference>
<accession>A0ABV6JNQ3</accession>
<evidence type="ECO:0000313" key="7">
    <source>
        <dbReference type="Proteomes" id="UP001589818"/>
    </source>
</evidence>
<keyword evidence="4" id="KW-0862">Zinc</keyword>
<dbReference type="RefSeq" id="WP_204817025.1">
    <property type="nucleotide sequence ID" value="NZ_JANHOF010000002.1"/>
</dbReference>
<dbReference type="Gene3D" id="3.40.630.10">
    <property type="entry name" value="Zn peptidases"/>
    <property type="match status" value="1"/>
</dbReference>
<dbReference type="PIRSF" id="PIRSF039012">
    <property type="entry name" value="ASP"/>
    <property type="match status" value="1"/>
</dbReference>
<comment type="cofactor">
    <cofactor evidence="1">
        <name>Zn(2+)</name>
        <dbReference type="ChEBI" id="CHEBI:29105"/>
    </cofactor>
</comment>
<evidence type="ECO:0000259" key="5">
    <source>
        <dbReference type="Pfam" id="PF24827"/>
    </source>
</evidence>
<reference evidence="6 7" key="1">
    <citation type="submission" date="2024-09" db="EMBL/GenBank/DDBJ databases">
        <authorList>
            <person name="Sun Q."/>
            <person name="Mori K."/>
        </authorList>
    </citation>
    <scope>NUCLEOTIDE SEQUENCE [LARGE SCALE GENOMIC DNA]</scope>
    <source>
        <strain evidence="6 7">CCM 4839</strain>
    </source>
</reference>
<evidence type="ECO:0000256" key="4">
    <source>
        <dbReference type="ARBA" id="ARBA00022833"/>
    </source>
</evidence>
<dbReference type="PANTHER" id="PTHR37326">
    <property type="entry name" value="BLL3975 PROTEIN"/>
    <property type="match status" value="1"/>
</dbReference>
<evidence type="ECO:0000256" key="3">
    <source>
        <dbReference type="ARBA" id="ARBA00022801"/>
    </source>
</evidence>
<name>A0ABV6JNQ3_9BACL</name>
<keyword evidence="2" id="KW-0479">Metal-binding</keyword>
<feature type="domain" description="Succinylglutamate desuccinylase/Aspartoacylase catalytic" evidence="5">
    <location>
        <begin position="49"/>
        <end position="233"/>
    </location>
</feature>
<evidence type="ECO:0000256" key="1">
    <source>
        <dbReference type="ARBA" id="ARBA00001947"/>
    </source>
</evidence>
<sequence length="340" mass="36875">MSSLIMDVTPVSKLDWEQPGKRTYHVPFTSDGTWARVRVPLCVICGEKPGKTLTVIGGTHGNEYEGPIAAKKLMAALDYKELSGRVIIIPVLNVPAFQAGRRESPLDGGNMNRAFPGDAKGTITSRIARFVTDEVLSRSDIVVDIHSAGKELETIRCTSFHQLADPSLFKATVETAFAFGTPFTMIYTSDMGLGLLTEEAEKMGKITIGSELGYGESTDLDGVRWGYEGLCNVMKLHGMLSGEMVSLLPPGWERTILVANTNIDHWVTAPVSGISEPLVPIGAFVRKGDPVTCIHNFEDLAGPGCIIRADRDGYVLARQFRAETPQGNVVMVIAEEIPLP</sequence>
<keyword evidence="7" id="KW-1185">Reference proteome</keyword>
<comment type="caution">
    <text evidence="6">The sequence shown here is derived from an EMBL/GenBank/DDBJ whole genome shotgun (WGS) entry which is preliminary data.</text>
</comment>
<proteinExistence type="predicted"/>
<organism evidence="6 7">
    <name type="scientific">Paenibacillus mendelii</name>
    <dbReference type="NCBI Taxonomy" id="206163"/>
    <lineage>
        <taxon>Bacteria</taxon>
        <taxon>Bacillati</taxon>
        <taxon>Bacillota</taxon>
        <taxon>Bacilli</taxon>
        <taxon>Bacillales</taxon>
        <taxon>Paenibacillaceae</taxon>
        <taxon>Paenibacillus</taxon>
    </lineage>
</organism>
<dbReference type="PANTHER" id="PTHR37326:SF1">
    <property type="entry name" value="BLL3975 PROTEIN"/>
    <property type="match status" value="1"/>
</dbReference>
<dbReference type="SUPFAM" id="SSF53187">
    <property type="entry name" value="Zn-dependent exopeptidases"/>
    <property type="match status" value="1"/>
</dbReference>
<keyword evidence="3" id="KW-0378">Hydrolase</keyword>
<protein>
    <submittedName>
        <fullName evidence="6">Succinylglutamate desuccinylase/aspartoacylase family protein</fullName>
    </submittedName>
</protein>
<dbReference type="InterPro" id="IPR043795">
    <property type="entry name" value="N-alpha-Ac-DABA-like"/>
</dbReference>